<organism evidence="4 5">
    <name type="scientific">Trichoderma aggressivum f. europaeum</name>
    <dbReference type="NCBI Taxonomy" id="173218"/>
    <lineage>
        <taxon>Eukaryota</taxon>
        <taxon>Fungi</taxon>
        <taxon>Dikarya</taxon>
        <taxon>Ascomycota</taxon>
        <taxon>Pezizomycotina</taxon>
        <taxon>Sordariomycetes</taxon>
        <taxon>Hypocreomycetidae</taxon>
        <taxon>Hypocreales</taxon>
        <taxon>Hypocreaceae</taxon>
        <taxon>Trichoderma</taxon>
    </lineage>
</organism>
<dbReference type="RefSeq" id="XP_062756025.1">
    <property type="nucleotide sequence ID" value="XM_062899292.1"/>
</dbReference>
<evidence type="ECO:0000313" key="5">
    <source>
        <dbReference type="Proteomes" id="UP001273209"/>
    </source>
</evidence>
<evidence type="ECO:0000256" key="1">
    <source>
        <dbReference type="ARBA" id="ARBA00006484"/>
    </source>
</evidence>
<keyword evidence="2" id="KW-0521">NADP</keyword>
<protein>
    <recommendedName>
        <fullName evidence="6">Short-chain dehydrogenase/reductase</fullName>
    </recommendedName>
</protein>
<proteinExistence type="inferred from homology"/>
<dbReference type="EMBL" id="JAWRVG010000016">
    <property type="protein sequence ID" value="KAK4074695.1"/>
    <property type="molecule type" value="Genomic_DNA"/>
</dbReference>
<dbReference type="Gene3D" id="3.40.50.720">
    <property type="entry name" value="NAD(P)-binding Rossmann-like Domain"/>
    <property type="match status" value="1"/>
</dbReference>
<dbReference type="Pfam" id="PF00106">
    <property type="entry name" value="adh_short"/>
    <property type="match status" value="1"/>
</dbReference>
<dbReference type="PANTHER" id="PTHR24320:SF252">
    <property type="entry name" value="DEHYDROGENASE_REDUCTASE FAMILY PROTEIN, PUTATIVE (AFU_ORTHOLOGUE AFUA_3G08550)-RELATED"/>
    <property type="match status" value="1"/>
</dbReference>
<dbReference type="Proteomes" id="UP001273209">
    <property type="component" value="Unassembled WGS sequence"/>
</dbReference>
<dbReference type="SUPFAM" id="SSF51735">
    <property type="entry name" value="NAD(P)-binding Rossmann-fold domains"/>
    <property type="match status" value="1"/>
</dbReference>
<dbReference type="PRINTS" id="PR00081">
    <property type="entry name" value="GDHRDH"/>
</dbReference>
<keyword evidence="3" id="KW-0560">Oxidoreductase</keyword>
<reference evidence="4" key="1">
    <citation type="submission" date="2023-11" db="EMBL/GenBank/DDBJ databases">
        <title>The genome sequences of three competitors of mushroom-forming fungi.</title>
        <authorList>
            <person name="Beijen E."/>
            <person name="Ohm R.A."/>
        </authorList>
    </citation>
    <scope>NUCLEOTIDE SEQUENCE</scope>
    <source>
        <strain evidence="4">CBS 100526</strain>
    </source>
</reference>
<keyword evidence="5" id="KW-1185">Reference proteome</keyword>
<comment type="similarity">
    <text evidence="1">Belongs to the short-chain dehydrogenases/reductases (SDR) family.</text>
</comment>
<name>A0AAE1IF50_9HYPO</name>
<comment type="caution">
    <text evidence="4">The sequence shown here is derived from an EMBL/GenBank/DDBJ whole genome shotgun (WGS) entry which is preliminary data.</text>
</comment>
<evidence type="ECO:0008006" key="6">
    <source>
        <dbReference type="Google" id="ProtNLM"/>
    </source>
</evidence>
<gene>
    <name evidence="4" type="ORF">Triagg1_4844</name>
</gene>
<evidence type="ECO:0000256" key="2">
    <source>
        <dbReference type="ARBA" id="ARBA00022857"/>
    </source>
</evidence>
<dbReference type="GO" id="GO:0016491">
    <property type="term" value="F:oxidoreductase activity"/>
    <property type="evidence" value="ECO:0007669"/>
    <property type="project" value="UniProtKB-KW"/>
</dbReference>
<dbReference type="PANTHER" id="PTHR24320">
    <property type="entry name" value="RETINOL DEHYDROGENASE"/>
    <property type="match status" value="1"/>
</dbReference>
<sequence>MGQPPIPPTPSEANISGKTVIITGGNAGLGYDAARQYLTLGASRVILACRSIARGQDAVASLRGDPTVKASNPDALIEAFELDLDDYQSGLRFAKKVKDEVKELDILLNNGGQVFLGYEKSKSNHERNMQGEREKGDMARQLDGTEKMLIYFPTIEVNCYTHLLISLELFPLLRSTAAVRGLPSRITFTGSATQIKQNTLSKKPIAPDSSVLGHFDDEASFSKYFRYADTKTVVNAYARRLAALAPSEVIVNNPCPGLVQTGLDKNLPFYLRLPMGLVRKSMARTVDEGARTLIFASVVAGPETNGKFLQHNKVDPGAAFLNTPEGEEFIGKLWRESVADIAALDPALSVYA</sequence>
<evidence type="ECO:0000256" key="3">
    <source>
        <dbReference type="ARBA" id="ARBA00023002"/>
    </source>
</evidence>
<dbReference type="InterPro" id="IPR036291">
    <property type="entry name" value="NAD(P)-bd_dom_sf"/>
</dbReference>
<dbReference type="InterPro" id="IPR002347">
    <property type="entry name" value="SDR_fam"/>
</dbReference>
<accession>A0AAE1IF50</accession>
<dbReference type="GeneID" id="87919197"/>
<dbReference type="AlphaFoldDB" id="A0AAE1IF50"/>
<evidence type="ECO:0000313" key="4">
    <source>
        <dbReference type="EMBL" id="KAK4074695.1"/>
    </source>
</evidence>